<dbReference type="HOGENOM" id="CLU_1105205_0_0_2"/>
<evidence type="ECO:0000313" key="3">
    <source>
        <dbReference type="Proteomes" id="UP000002487"/>
    </source>
</evidence>
<dbReference type="InParanoid" id="Q8TPL2"/>
<organism evidence="2 3">
    <name type="scientific">Methanosarcina acetivorans (strain ATCC 35395 / DSM 2834 / JCM 12185 / C2A)</name>
    <dbReference type="NCBI Taxonomy" id="188937"/>
    <lineage>
        <taxon>Archaea</taxon>
        <taxon>Methanobacteriati</taxon>
        <taxon>Methanobacteriota</taxon>
        <taxon>Stenosarchaea group</taxon>
        <taxon>Methanomicrobia</taxon>
        <taxon>Methanosarcinales</taxon>
        <taxon>Methanosarcinaceae</taxon>
        <taxon>Methanosarcina</taxon>
    </lineage>
</organism>
<dbReference type="GeneID" id="1473786"/>
<feature type="compositionally biased region" description="Basic and acidic residues" evidence="1">
    <location>
        <begin position="1"/>
        <end position="10"/>
    </location>
</feature>
<name>Q8TPL2_METAC</name>
<feature type="region of interest" description="Disordered" evidence="1">
    <location>
        <begin position="1"/>
        <end position="32"/>
    </location>
</feature>
<proteinExistence type="predicted"/>
<dbReference type="EMBL" id="AE010299">
    <property type="protein sequence ID" value="AAM05302.1"/>
    <property type="molecule type" value="Genomic_DNA"/>
</dbReference>
<dbReference type="EnsemblBacteria" id="AAM05302">
    <property type="protein sequence ID" value="AAM05302"/>
    <property type="gene ID" value="MA_1897"/>
</dbReference>
<reference evidence="2 3" key="1">
    <citation type="journal article" date="2002" name="Genome Res.">
        <title>The genome of Methanosarcina acetivorans reveals extensive metabolic and physiological diversity.</title>
        <authorList>
            <person name="Galagan J.E."/>
            <person name="Nusbaum C."/>
            <person name="Roy A."/>
            <person name="Endrizzi M.G."/>
            <person name="Macdonald P."/>
            <person name="FitzHugh W."/>
            <person name="Calvo S."/>
            <person name="Engels R."/>
            <person name="Smirnov S."/>
            <person name="Atnoor D."/>
            <person name="Brown A."/>
            <person name="Allen N."/>
            <person name="Naylor J."/>
            <person name="Stange-Thomann N."/>
            <person name="DeArellano K."/>
            <person name="Johnson R."/>
            <person name="Linton L."/>
            <person name="McEwan P."/>
            <person name="McKernan K."/>
            <person name="Talamas J."/>
            <person name="Tirrell A."/>
            <person name="Ye W."/>
            <person name="Zimmer A."/>
            <person name="Barber R.D."/>
            <person name="Cann I."/>
            <person name="Graham D.E."/>
            <person name="Grahame D.A."/>
            <person name="Guss A."/>
            <person name="Hedderich R."/>
            <person name="Ingram-Smith C."/>
            <person name="Kuettner C.H."/>
            <person name="Krzycki J.A."/>
            <person name="Leigh J.A."/>
            <person name="Li W."/>
            <person name="Liu J."/>
            <person name="Mukhopadhyay B."/>
            <person name="Reeve J.N."/>
            <person name="Smith K."/>
            <person name="Springer T.A."/>
            <person name="Umayam L.A."/>
            <person name="White O."/>
            <person name="White R.H."/>
            <person name="de Macario E.C."/>
            <person name="Ferry J.G."/>
            <person name="Jarrell K.F."/>
            <person name="Jing H."/>
            <person name="Macario A.J.L."/>
            <person name="Paulsen I."/>
            <person name="Pritchett M."/>
            <person name="Sowers K.R."/>
            <person name="Swanson R.V."/>
            <person name="Zinder S.H."/>
            <person name="Lander E."/>
            <person name="Metcalf W.W."/>
            <person name="Birren B."/>
        </authorList>
    </citation>
    <scope>NUCLEOTIDE SEQUENCE [LARGE SCALE GENOMIC DNA]</scope>
    <source>
        <strain evidence="3">ATCC 35395 / DSM 2834 / JCM 12185 / C2A</strain>
    </source>
</reference>
<evidence type="ECO:0000256" key="1">
    <source>
        <dbReference type="SAM" id="MobiDB-lite"/>
    </source>
</evidence>
<dbReference type="RefSeq" id="WP_011021895.1">
    <property type="nucleotide sequence ID" value="NC_003552.1"/>
</dbReference>
<evidence type="ECO:0000313" key="2">
    <source>
        <dbReference type="EMBL" id="AAM05302.1"/>
    </source>
</evidence>
<sequence>MKENELKNVELENSSEIETSEPEVTPTESTTDDENYVIVYKKGMKGNEKLRILDDFLATDLTDSVRKYLNRDDIELTGEITSDPQALRDYLMSRGVVDKKFIQTRELIEQERTILNYKLLVWEKGGQCARLKTDEDIKLKKPTPEERNPIPVCDLTNPEKSIEDLTTYINKEYGINIKLNKEFANDSNAFMKYLDSTCPGLSGEKKEQLVRTVFSARKIFRNTEYDIYKIETFYYFLVFRFPSISCKTIKF</sequence>
<protein>
    <submittedName>
        <fullName evidence="2">Uncharacterized protein</fullName>
    </submittedName>
</protein>
<keyword evidence="3" id="KW-1185">Reference proteome</keyword>
<dbReference type="Proteomes" id="UP000002487">
    <property type="component" value="Chromosome"/>
</dbReference>
<gene>
    <name evidence="2" type="ordered locus">MA_1897</name>
</gene>
<dbReference type="STRING" id="188937.MA_1897"/>
<dbReference type="KEGG" id="mac:MA_1897"/>
<dbReference type="AlphaFoldDB" id="Q8TPL2"/>
<accession>Q8TPL2</accession>